<name>A0ABN7V675_GIGMA</name>
<feature type="non-terminal residue" evidence="2">
    <location>
        <position position="124"/>
    </location>
</feature>
<sequence length="124" mass="13937">MKEDQFYKHQLFNKFTCLKQEIKDHESAILRLQLDLTEIAKLQDSSNREGDDDDSPYERAPLIIAQGQCIINISLSCLYHDFKKADPLAPPMDLFAPPVDPLAPPVDPSASPIQPQTLLPDPIP</sequence>
<protein>
    <submittedName>
        <fullName evidence="2">29397_t:CDS:1</fullName>
    </submittedName>
</protein>
<dbReference type="Proteomes" id="UP000789901">
    <property type="component" value="Unassembled WGS sequence"/>
</dbReference>
<keyword evidence="3" id="KW-1185">Reference proteome</keyword>
<evidence type="ECO:0000313" key="3">
    <source>
        <dbReference type="Proteomes" id="UP000789901"/>
    </source>
</evidence>
<accession>A0ABN7V675</accession>
<feature type="region of interest" description="Disordered" evidence="1">
    <location>
        <begin position="99"/>
        <end position="124"/>
    </location>
</feature>
<dbReference type="EMBL" id="CAJVQB010009270">
    <property type="protein sequence ID" value="CAG8728441.1"/>
    <property type="molecule type" value="Genomic_DNA"/>
</dbReference>
<gene>
    <name evidence="2" type="ORF">GMARGA_LOCUS14162</name>
</gene>
<comment type="caution">
    <text evidence="2">The sequence shown here is derived from an EMBL/GenBank/DDBJ whole genome shotgun (WGS) entry which is preliminary data.</text>
</comment>
<organism evidence="2 3">
    <name type="scientific">Gigaspora margarita</name>
    <dbReference type="NCBI Taxonomy" id="4874"/>
    <lineage>
        <taxon>Eukaryota</taxon>
        <taxon>Fungi</taxon>
        <taxon>Fungi incertae sedis</taxon>
        <taxon>Mucoromycota</taxon>
        <taxon>Glomeromycotina</taxon>
        <taxon>Glomeromycetes</taxon>
        <taxon>Diversisporales</taxon>
        <taxon>Gigasporaceae</taxon>
        <taxon>Gigaspora</taxon>
    </lineage>
</organism>
<reference evidence="2 3" key="1">
    <citation type="submission" date="2021-06" db="EMBL/GenBank/DDBJ databases">
        <authorList>
            <person name="Kallberg Y."/>
            <person name="Tangrot J."/>
            <person name="Rosling A."/>
        </authorList>
    </citation>
    <scope>NUCLEOTIDE SEQUENCE [LARGE SCALE GENOMIC DNA]</scope>
    <source>
        <strain evidence="2 3">120-4 pot B 10/14</strain>
    </source>
</reference>
<evidence type="ECO:0000313" key="2">
    <source>
        <dbReference type="EMBL" id="CAG8728441.1"/>
    </source>
</evidence>
<evidence type="ECO:0000256" key="1">
    <source>
        <dbReference type="SAM" id="MobiDB-lite"/>
    </source>
</evidence>
<proteinExistence type="predicted"/>